<proteinExistence type="predicted"/>
<name>H5SPB6_9ZZZZ</name>
<dbReference type="AlphaFoldDB" id="H5SPB6"/>
<dbReference type="CDD" id="cd06558">
    <property type="entry name" value="crotonase-like"/>
    <property type="match status" value="1"/>
</dbReference>
<reference evidence="2" key="1">
    <citation type="journal article" date="2005" name="Environ. Microbiol.">
        <title>Genetic and functional properties of uncultivated thermophilic crenarchaeotes from a subsurface gold mine as revealed by analysis of genome fragments.</title>
        <authorList>
            <person name="Nunoura T."/>
            <person name="Hirayama H."/>
            <person name="Takami H."/>
            <person name="Oida H."/>
            <person name="Nishi S."/>
            <person name="Shimamura S."/>
            <person name="Suzuki Y."/>
            <person name="Inagaki F."/>
            <person name="Takai K."/>
            <person name="Nealson K.H."/>
            <person name="Horikoshi K."/>
        </authorList>
    </citation>
    <scope>NUCLEOTIDE SEQUENCE</scope>
</reference>
<reference evidence="2" key="2">
    <citation type="journal article" date="2012" name="PLoS ONE">
        <title>A Deeply Branching Thermophilic Bacterium with an Ancient Acetyl-CoA Pathway Dominates a Subsurface Ecosystem.</title>
        <authorList>
            <person name="Takami H."/>
            <person name="Noguchi H."/>
            <person name="Takaki Y."/>
            <person name="Uchiyama I."/>
            <person name="Toyoda A."/>
            <person name="Nishi S."/>
            <person name="Chee G.-J."/>
            <person name="Arai W."/>
            <person name="Nunoura T."/>
            <person name="Itoh T."/>
            <person name="Hattori M."/>
            <person name="Takai K."/>
        </authorList>
    </citation>
    <scope>NUCLEOTIDE SEQUENCE</scope>
</reference>
<keyword evidence="1" id="KW-0456">Lyase</keyword>
<gene>
    <name evidence="2" type="ORF">HGMM_F53F08C04</name>
</gene>
<dbReference type="Gene3D" id="1.10.12.10">
    <property type="entry name" value="Lyase 2-enoyl-coa Hydratase, Chain A, domain 2"/>
    <property type="match status" value="1"/>
</dbReference>
<dbReference type="GO" id="GO:0016829">
    <property type="term" value="F:lyase activity"/>
    <property type="evidence" value="ECO:0007669"/>
    <property type="project" value="UniProtKB-KW"/>
</dbReference>
<evidence type="ECO:0000256" key="1">
    <source>
        <dbReference type="ARBA" id="ARBA00023239"/>
    </source>
</evidence>
<dbReference type="EMBL" id="AP011790">
    <property type="protein sequence ID" value="BAL57967.1"/>
    <property type="molecule type" value="Genomic_DNA"/>
</dbReference>
<dbReference type="Gene3D" id="3.90.226.10">
    <property type="entry name" value="2-enoyl-CoA Hydratase, Chain A, domain 1"/>
    <property type="match status" value="1"/>
</dbReference>
<evidence type="ECO:0000313" key="2">
    <source>
        <dbReference type="EMBL" id="BAL57967.1"/>
    </source>
</evidence>
<organism evidence="2">
    <name type="scientific">uncultured prokaryote</name>
    <dbReference type="NCBI Taxonomy" id="198431"/>
    <lineage>
        <taxon>unclassified sequences</taxon>
        <taxon>environmental samples</taxon>
    </lineage>
</organism>
<dbReference type="GO" id="GO:0006635">
    <property type="term" value="P:fatty acid beta-oxidation"/>
    <property type="evidence" value="ECO:0007669"/>
    <property type="project" value="TreeGrafter"/>
</dbReference>
<dbReference type="InterPro" id="IPR029045">
    <property type="entry name" value="ClpP/crotonase-like_dom_sf"/>
</dbReference>
<protein>
    <submittedName>
        <fullName evidence="2">Carnitinyl-CoA dehydratase</fullName>
    </submittedName>
</protein>
<dbReference type="InterPro" id="IPR014748">
    <property type="entry name" value="Enoyl-CoA_hydra_C"/>
</dbReference>
<dbReference type="InterPro" id="IPR001753">
    <property type="entry name" value="Enoyl-CoA_hydra/iso"/>
</dbReference>
<dbReference type="PANTHER" id="PTHR11941">
    <property type="entry name" value="ENOYL-COA HYDRATASE-RELATED"/>
    <property type="match status" value="1"/>
</dbReference>
<dbReference type="PANTHER" id="PTHR11941:SF54">
    <property type="entry name" value="ENOYL-COA HYDRATASE, MITOCHONDRIAL"/>
    <property type="match status" value="1"/>
</dbReference>
<accession>H5SPB6</accession>
<sequence length="264" mass="29423">MEGSQILRERRGGIYSITICNPSKNNALTPSILKSLHDEFDYIKEQEDILVVIIRGFGQKAFCSGFDIEMLPQLAAEMTGPDPDNNVFQRAINCLDKLPQVTIAMINGIAFGGGCEIAASCDIRIASENATFAMTASKMGVLYSPSGIKKFIDLIGLSHTNELFYTALPIDAKRALNIGLVNYVVPPDQLESFTYKTAEEILKRAPLVIRGTKRIISILKENPVLSRHHLDEINNLRRLCISSMDFKEAQRAFIEKREPIFTGR</sequence>
<dbReference type="Pfam" id="PF00378">
    <property type="entry name" value="ECH_1"/>
    <property type="match status" value="1"/>
</dbReference>
<dbReference type="SUPFAM" id="SSF52096">
    <property type="entry name" value="ClpP/crotonase"/>
    <property type="match status" value="1"/>
</dbReference>